<dbReference type="Proteomes" id="UP000597613">
    <property type="component" value="Unassembled WGS sequence"/>
</dbReference>
<dbReference type="EMBL" id="JACONT010000010">
    <property type="protein sequence ID" value="MBC3941364.1"/>
    <property type="molecule type" value="Genomic_DNA"/>
</dbReference>
<keyword evidence="2" id="KW-1185">Reference proteome</keyword>
<proteinExistence type="predicted"/>
<dbReference type="RefSeq" id="WP_187503130.1">
    <property type="nucleotide sequence ID" value="NZ_CP162536.1"/>
</dbReference>
<comment type="caution">
    <text evidence="1">The sequence shown here is derived from an EMBL/GenBank/DDBJ whole genome shotgun (WGS) entry which is preliminary data.</text>
</comment>
<reference evidence="1 2" key="1">
    <citation type="submission" date="2020-08" db="EMBL/GenBank/DDBJ databases">
        <title>Putative novel bacterial strains isolated from necrotic wheat leaf tissues caused by Xanthomonas translucens.</title>
        <authorList>
            <person name="Tambong J.T."/>
        </authorList>
    </citation>
    <scope>NUCLEOTIDE SEQUENCE [LARGE SCALE GENOMIC DNA]</scope>
    <source>
        <strain evidence="2">DOAB 1063</strain>
    </source>
</reference>
<sequence length="114" mass="12774">MKNDQDRGLAAEDILAVCALRKRLFPSDIFDEHAWSMLLILFVGYVKNEIISEQALMTRAEVSTASGSRWIAHLVEEGQIEPRQTNDVVALSNDALTNLRTFLDESRNIVGGEK</sequence>
<gene>
    <name evidence="1" type="ORF">H8S47_06635</name>
</gene>
<evidence type="ECO:0000313" key="1">
    <source>
        <dbReference type="EMBL" id="MBC3941364.1"/>
    </source>
</evidence>
<organism evidence="1 2">
    <name type="scientific">Sphingomonas albertensis</name>
    <dbReference type="NCBI Taxonomy" id="2762591"/>
    <lineage>
        <taxon>Bacteria</taxon>
        <taxon>Pseudomonadati</taxon>
        <taxon>Pseudomonadota</taxon>
        <taxon>Alphaproteobacteria</taxon>
        <taxon>Sphingomonadales</taxon>
        <taxon>Sphingomonadaceae</taxon>
        <taxon>Sphingomonas</taxon>
    </lineage>
</organism>
<protein>
    <recommendedName>
        <fullName evidence="3">MarR family transcriptional regulator</fullName>
    </recommendedName>
</protein>
<accession>A0ABR7ALM6</accession>
<name>A0ABR7ALM6_9SPHN</name>
<evidence type="ECO:0008006" key="3">
    <source>
        <dbReference type="Google" id="ProtNLM"/>
    </source>
</evidence>
<evidence type="ECO:0000313" key="2">
    <source>
        <dbReference type="Proteomes" id="UP000597613"/>
    </source>
</evidence>